<evidence type="ECO:0000256" key="2">
    <source>
        <dbReference type="ARBA" id="ARBA00022729"/>
    </source>
</evidence>
<dbReference type="Proteomes" id="UP000565745">
    <property type="component" value="Unassembled WGS sequence"/>
</dbReference>
<sequence>MQVIIRKDTPRRKLTNRARFLLLGAFIALGAGCSEFPELTAEELQPTVTATRSLLHDMPAPSRRLDVAVYEFEDLTGQFKPSEGFQTLSKAVSQGGGSVLIKALRDTGEGKWFRVVERSNLNNLLQERRVIQEMRQLYLGEQKVNPEALPPMLFAGVIIEGGVIGYDSNTETGGAGAALLGIGARAQYRQDTMSVNLRAVSVKTGEVLSSVVVQKSIISTSISANVFRYVDSDKLLEVEAGVSTNEPSFVALTRTIEKAVFSLIMEMAQRDLWQFKDRKKGKALLRHYLENDGRRNEANNTHNLGEEKFLPSGMLDASPPTVQLASDFRNRVRPTIG</sequence>
<dbReference type="RefSeq" id="WP_052836092.1">
    <property type="nucleotide sequence ID" value="NZ_JACIFU010000003.1"/>
</dbReference>
<dbReference type="OrthoDB" id="1110708at2"/>
<comment type="caution">
    <text evidence="6">The sequence shown here is derived from an EMBL/GenBank/DDBJ whole genome shotgun (WGS) entry which is preliminary data.</text>
</comment>
<evidence type="ECO:0000256" key="1">
    <source>
        <dbReference type="ARBA" id="ARBA00022475"/>
    </source>
</evidence>
<proteinExistence type="predicted"/>
<keyword evidence="1" id="KW-1003">Cell membrane</keyword>
<dbReference type="EMBL" id="JACIFU010000003">
    <property type="protein sequence ID" value="MBB4175086.1"/>
    <property type="molecule type" value="Genomic_DNA"/>
</dbReference>
<evidence type="ECO:0000313" key="7">
    <source>
        <dbReference type="Proteomes" id="UP000565745"/>
    </source>
</evidence>
<protein>
    <submittedName>
        <fullName evidence="6">Curli production assembly/transport component CsgG</fullName>
    </submittedName>
</protein>
<organism evidence="6 7">
    <name type="scientific">Sulfitobacter noctilucicola</name>
    <dbReference type="NCBI Taxonomy" id="1342301"/>
    <lineage>
        <taxon>Bacteria</taxon>
        <taxon>Pseudomonadati</taxon>
        <taxon>Pseudomonadota</taxon>
        <taxon>Alphaproteobacteria</taxon>
        <taxon>Rhodobacterales</taxon>
        <taxon>Roseobacteraceae</taxon>
        <taxon>Sulfitobacter</taxon>
    </lineage>
</organism>
<dbReference type="PROSITE" id="PS51257">
    <property type="entry name" value="PROKAR_LIPOPROTEIN"/>
    <property type="match status" value="1"/>
</dbReference>
<evidence type="ECO:0000256" key="3">
    <source>
        <dbReference type="ARBA" id="ARBA00023136"/>
    </source>
</evidence>
<name>A0A7W6MBN1_9RHOB</name>
<keyword evidence="4" id="KW-0564">Palmitate</keyword>
<keyword evidence="2" id="KW-0732">Signal</keyword>
<keyword evidence="5" id="KW-0449">Lipoprotein</keyword>
<reference evidence="6 7" key="1">
    <citation type="submission" date="2020-08" db="EMBL/GenBank/DDBJ databases">
        <title>Genomic Encyclopedia of Type Strains, Phase IV (KMG-IV): sequencing the most valuable type-strain genomes for metagenomic binning, comparative biology and taxonomic classification.</title>
        <authorList>
            <person name="Goeker M."/>
        </authorList>
    </citation>
    <scope>NUCLEOTIDE SEQUENCE [LARGE SCALE GENOMIC DNA]</scope>
    <source>
        <strain evidence="6 7">DSM 101015</strain>
    </source>
</reference>
<evidence type="ECO:0000256" key="4">
    <source>
        <dbReference type="ARBA" id="ARBA00023139"/>
    </source>
</evidence>
<evidence type="ECO:0000313" key="6">
    <source>
        <dbReference type="EMBL" id="MBB4175086.1"/>
    </source>
</evidence>
<dbReference type="Gene3D" id="3.40.50.10610">
    <property type="entry name" value="ABC-type transport auxiliary lipoprotein component"/>
    <property type="match status" value="2"/>
</dbReference>
<keyword evidence="7" id="KW-1185">Reference proteome</keyword>
<dbReference type="AlphaFoldDB" id="A0A7W6MBN1"/>
<dbReference type="InterPro" id="IPR005534">
    <property type="entry name" value="Curli_assmbl/transp-comp_CsgG"/>
</dbReference>
<gene>
    <name evidence="6" type="ORF">GGR93_002874</name>
</gene>
<evidence type="ECO:0000256" key="5">
    <source>
        <dbReference type="ARBA" id="ARBA00023288"/>
    </source>
</evidence>
<dbReference type="PANTHER" id="PTHR41164">
    <property type="entry name" value="CURLI PRODUCTION ASSEMBLY/TRANSPORT COMPONENT CSGG"/>
    <property type="match status" value="1"/>
</dbReference>
<dbReference type="PANTHER" id="PTHR41164:SF1">
    <property type="entry name" value="CURLI PRODUCTION ASSEMBLY_TRANSPORT COMPONENT CSGG"/>
    <property type="match status" value="1"/>
</dbReference>
<accession>A0A7W6MBN1</accession>
<dbReference type="GO" id="GO:0030288">
    <property type="term" value="C:outer membrane-bounded periplasmic space"/>
    <property type="evidence" value="ECO:0007669"/>
    <property type="project" value="InterPro"/>
</dbReference>
<keyword evidence="3" id="KW-0472">Membrane</keyword>
<dbReference type="Pfam" id="PF03783">
    <property type="entry name" value="CsgG"/>
    <property type="match status" value="1"/>
</dbReference>